<dbReference type="EMBL" id="CAJNOB010000024">
    <property type="protein sequence ID" value="CAF0699815.1"/>
    <property type="molecule type" value="Genomic_DNA"/>
</dbReference>
<gene>
    <name evidence="2" type="ORF">MPNT_300006</name>
</gene>
<evidence type="ECO:0000256" key="1">
    <source>
        <dbReference type="SAM" id="MobiDB-lite"/>
    </source>
</evidence>
<keyword evidence="3" id="KW-1185">Reference proteome</keyword>
<comment type="caution">
    <text evidence="2">The sequence shown here is derived from an EMBL/GenBank/DDBJ whole genome shotgun (WGS) entry which is preliminary data.</text>
</comment>
<proteinExistence type="predicted"/>
<evidence type="ECO:0000313" key="2">
    <source>
        <dbReference type="EMBL" id="CAF0699815.1"/>
    </source>
</evidence>
<organism evidence="2 3">
    <name type="scientific">Candidatus Methylacidithermus pantelleriae</name>
    <dbReference type="NCBI Taxonomy" id="2744239"/>
    <lineage>
        <taxon>Bacteria</taxon>
        <taxon>Pseudomonadati</taxon>
        <taxon>Verrucomicrobiota</taxon>
        <taxon>Methylacidiphilae</taxon>
        <taxon>Methylacidiphilales</taxon>
        <taxon>Methylacidiphilaceae</taxon>
        <taxon>Candidatus Methylacidithermus</taxon>
    </lineage>
</organism>
<accession>A0A8J2BQN2</accession>
<sequence>MNGHRKGLVGELCDPKGPRHPGRGAQAADAFRLQVAGSAIDCGGSIDPGGGFG</sequence>
<dbReference type="Proteomes" id="UP000663859">
    <property type="component" value="Unassembled WGS sequence"/>
</dbReference>
<reference evidence="2" key="1">
    <citation type="submission" date="2021-02" db="EMBL/GenBank/DDBJ databases">
        <authorList>
            <person name="Cremers G."/>
            <person name="Picone N."/>
        </authorList>
    </citation>
    <scope>NUCLEOTIDE SEQUENCE</scope>
    <source>
        <strain evidence="2">PQ17</strain>
    </source>
</reference>
<dbReference type="AlphaFoldDB" id="A0A8J2BQN2"/>
<feature type="region of interest" description="Disordered" evidence="1">
    <location>
        <begin position="1"/>
        <end position="26"/>
    </location>
</feature>
<protein>
    <submittedName>
        <fullName evidence="2">Uncharacterized protein</fullName>
    </submittedName>
</protein>
<name>A0A8J2BQN2_9BACT</name>
<evidence type="ECO:0000313" key="3">
    <source>
        <dbReference type="Proteomes" id="UP000663859"/>
    </source>
</evidence>